<evidence type="ECO:0000313" key="3">
    <source>
        <dbReference type="Proteomes" id="UP001523392"/>
    </source>
</evidence>
<keyword evidence="3" id="KW-1185">Reference proteome</keyword>
<accession>A0ABT1D0E3</accession>
<reference evidence="2 3" key="1">
    <citation type="submission" date="2021-12" db="EMBL/GenBank/DDBJ databases">
        <title>Siccirubricoccus leaddurans sp. nov., a high concentration Zn2+ tolerance bacterium.</title>
        <authorList>
            <person name="Cao Y."/>
        </authorList>
    </citation>
    <scope>NUCLEOTIDE SEQUENCE [LARGE SCALE GENOMIC DNA]</scope>
    <source>
        <strain evidence="2 3">KC 17139</strain>
    </source>
</reference>
<dbReference type="EMBL" id="JAFIRR010000024">
    <property type="protein sequence ID" value="MCO6415388.1"/>
    <property type="molecule type" value="Genomic_DNA"/>
</dbReference>
<protein>
    <submittedName>
        <fullName evidence="2">SDR family oxidoreductase</fullName>
    </submittedName>
</protein>
<dbReference type="InterPro" id="IPR036291">
    <property type="entry name" value="NAD(P)-bd_dom_sf"/>
</dbReference>
<dbReference type="Pfam" id="PF13561">
    <property type="entry name" value="adh_short_C2"/>
    <property type="match status" value="1"/>
</dbReference>
<gene>
    <name evidence="2" type="ORF">JYK14_04250</name>
</gene>
<dbReference type="PANTHER" id="PTHR42879">
    <property type="entry name" value="3-OXOACYL-(ACYL-CARRIER-PROTEIN) REDUCTASE"/>
    <property type="match status" value="1"/>
</dbReference>
<evidence type="ECO:0000256" key="1">
    <source>
        <dbReference type="ARBA" id="ARBA00006484"/>
    </source>
</evidence>
<comment type="caution">
    <text evidence="2">The sequence shown here is derived from an EMBL/GenBank/DDBJ whole genome shotgun (WGS) entry which is preliminary data.</text>
</comment>
<dbReference type="PROSITE" id="PS00061">
    <property type="entry name" value="ADH_SHORT"/>
    <property type="match status" value="1"/>
</dbReference>
<comment type="similarity">
    <text evidence="1">Belongs to the short-chain dehydrogenases/reductases (SDR) family.</text>
</comment>
<dbReference type="InterPro" id="IPR002347">
    <property type="entry name" value="SDR_fam"/>
</dbReference>
<organism evidence="2 3">
    <name type="scientific">Siccirubricoccus soli</name>
    <dbReference type="NCBI Taxonomy" id="2899147"/>
    <lineage>
        <taxon>Bacteria</taxon>
        <taxon>Pseudomonadati</taxon>
        <taxon>Pseudomonadota</taxon>
        <taxon>Alphaproteobacteria</taxon>
        <taxon>Acetobacterales</taxon>
        <taxon>Roseomonadaceae</taxon>
        <taxon>Siccirubricoccus</taxon>
    </lineage>
</organism>
<dbReference type="PRINTS" id="PR00081">
    <property type="entry name" value="GDHRDH"/>
</dbReference>
<evidence type="ECO:0000313" key="2">
    <source>
        <dbReference type="EMBL" id="MCO6415388.1"/>
    </source>
</evidence>
<dbReference type="RefSeq" id="WP_252951988.1">
    <property type="nucleotide sequence ID" value="NZ_JAFIRR010000024.1"/>
</dbReference>
<dbReference type="InterPro" id="IPR020904">
    <property type="entry name" value="Sc_DH/Rdtase_CS"/>
</dbReference>
<dbReference type="SUPFAM" id="SSF51735">
    <property type="entry name" value="NAD(P)-binding Rossmann-fold domains"/>
    <property type="match status" value="1"/>
</dbReference>
<dbReference type="Gene3D" id="3.40.50.720">
    <property type="entry name" value="NAD(P)-binding Rossmann-like Domain"/>
    <property type="match status" value="1"/>
</dbReference>
<dbReference type="PRINTS" id="PR00080">
    <property type="entry name" value="SDRFAMILY"/>
</dbReference>
<dbReference type="PANTHER" id="PTHR42879:SF2">
    <property type="entry name" value="3-OXOACYL-[ACYL-CARRIER-PROTEIN] REDUCTASE FABG"/>
    <property type="match status" value="1"/>
</dbReference>
<dbReference type="Proteomes" id="UP001523392">
    <property type="component" value="Unassembled WGS sequence"/>
</dbReference>
<sequence>MSLPGNRGAGGPDRPLAVVTGGTGGIGRACAARLAALGYRVVAGARRAAALPEGVEFAPLDVADAASVRAFFAALPEVRVLVAAAGSAGGDPPEDPDEAHWHGILSTNLDGAWRCCLAAAARMPSDGTGRIVTLASVLGLRAVPDQVAYVAAKHGVVGLTKALALKLAPRRITVNALCPGWVPTAMAEARWQELGMDEAAAAQDTPTGRVTTAEEVAEAVAWLVSPGAGNVTGQTIGLDGGAGL</sequence>
<dbReference type="InterPro" id="IPR050259">
    <property type="entry name" value="SDR"/>
</dbReference>
<proteinExistence type="inferred from homology"/>
<name>A0ABT1D0E3_9PROT</name>
<dbReference type="CDD" id="cd05233">
    <property type="entry name" value="SDR_c"/>
    <property type="match status" value="1"/>
</dbReference>